<keyword evidence="4" id="KW-1003">Cell membrane</keyword>
<proteinExistence type="inferred from homology"/>
<evidence type="ECO:0000259" key="9">
    <source>
        <dbReference type="Pfam" id="PF01052"/>
    </source>
</evidence>
<sequence>MVNDLIDAAAQPPADPKKPNGIAVSRRLIAHVDVQLEAFLGDARMTVAELAALKAESIVRLDAPINGLVELRLNGSIVAHGELVAVDENFGIRITGVAQWPD</sequence>
<reference evidence="10 11" key="1">
    <citation type="submission" date="2018-08" db="EMBL/GenBank/DDBJ databases">
        <title>The multiple taxonomic identification of Sphingomonas gilva.</title>
        <authorList>
            <person name="Zhu D."/>
            <person name="Zheng S."/>
        </authorList>
    </citation>
    <scope>NUCLEOTIDE SEQUENCE [LARGE SCALE GENOMIC DNA]</scope>
    <source>
        <strain evidence="10 11">ZDH117</strain>
    </source>
</reference>
<comment type="caution">
    <text evidence="10">The sequence shown here is derived from an EMBL/GenBank/DDBJ whole genome shotgun (WGS) entry which is preliminary data.</text>
</comment>
<dbReference type="Pfam" id="PF01052">
    <property type="entry name" value="FliMN_C"/>
    <property type="match status" value="1"/>
</dbReference>
<protein>
    <recommendedName>
        <fullName evidence="3">Flagellar motor switch protein FliN</fullName>
    </recommendedName>
</protein>
<evidence type="ECO:0000256" key="1">
    <source>
        <dbReference type="ARBA" id="ARBA00004413"/>
    </source>
</evidence>
<dbReference type="OrthoDB" id="9790303at2"/>
<evidence type="ECO:0000256" key="4">
    <source>
        <dbReference type="ARBA" id="ARBA00022475"/>
    </source>
</evidence>
<name>A0A396RQR3_9SPHN</name>
<keyword evidence="6" id="KW-0283">Flagellar rotation</keyword>
<evidence type="ECO:0000256" key="8">
    <source>
        <dbReference type="SAM" id="MobiDB-lite"/>
    </source>
</evidence>
<dbReference type="PRINTS" id="PR00956">
    <property type="entry name" value="FLGMOTORFLIN"/>
</dbReference>
<dbReference type="GO" id="GO:0006935">
    <property type="term" value="P:chemotaxis"/>
    <property type="evidence" value="ECO:0007669"/>
    <property type="project" value="UniProtKB-KW"/>
</dbReference>
<dbReference type="Gene3D" id="2.30.330.10">
    <property type="entry name" value="SpoA-like"/>
    <property type="match status" value="1"/>
</dbReference>
<gene>
    <name evidence="10" type="ORF">D1610_02115</name>
</gene>
<evidence type="ECO:0000256" key="3">
    <source>
        <dbReference type="ARBA" id="ARBA00021897"/>
    </source>
</evidence>
<dbReference type="EMBL" id="QWLV01000001">
    <property type="protein sequence ID" value="RHW18954.1"/>
    <property type="molecule type" value="Genomic_DNA"/>
</dbReference>
<feature type="domain" description="Flagellar motor switch protein FliN-like C-terminal" evidence="9">
    <location>
        <begin position="29"/>
        <end position="97"/>
    </location>
</feature>
<dbReference type="SUPFAM" id="SSF101801">
    <property type="entry name" value="Surface presentation of antigens (SPOA)"/>
    <property type="match status" value="1"/>
</dbReference>
<evidence type="ECO:0000256" key="6">
    <source>
        <dbReference type="ARBA" id="ARBA00022779"/>
    </source>
</evidence>
<evidence type="ECO:0000256" key="7">
    <source>
        <dbReference type="ARBA" id="ARBA00023136"/>
    </source>
</evidence>
<dbReference type="InterPro" id="IPR036429">
    <property type="entry name" value="SpoA-like_sf"/>
</dbReference>
<dbReference type="GO" id="GO:0003774">
    <property type="term" value="F:cytoskeletal motor activity"/>
    <property type="evidence" value="ECO:0007669"/>
    <property type="project" value="InterPro"/>
</dbReference>
<comment type="subcellular location">
    <subcellularLocation>
        <location evidence="1">Cell membrane</location>
        <topology evidence="1">Peripheral membrane protein</topology>
        <orientation evidence="1">Cytoplasmic side</orientation>
    </subcellularLocation>
</comment>
<dbReference type="PANTHER" id="PTHR43484">
    <property type="match status" value="1"/>
</dbReference>
<dbReference type="Proteomes" id="UP000266693">
    <property type="component" value="Unassembled WGS sequence"/>
</dbReference>
<evidence type="ECO:0000313" key="10">
    <source>
        <dbReference type="EMBL" id="RHW18954.1"/>
    </source>
</evidence>
<dbReference type="GO" id="GO:0005886">
    <property type="term" value="C:plasma membrane"/>
    <property type="evidence" value="ECO:0007669"/>
    <property type="project" value="UniProtKB-SubCell"/>
</dbReference>
<comment type="similarity">
    <text evidence="2">Belongs to the FliN/MopA/SpaO family.</text>
</comment>
<dbReference type="InterPro" id="IPR001543">
    <property type="entry name" value="FliN-like_C"/>
</dbReference>
<dbReference type="InterPro" id="IPR001172">
    <property type="entry name" value="FliN_T3SS_HrcQb"/>
</dbReference>
<evidence type="ECO:0000256" key="5">
    <source>
        <dbReference type="ARBA" id="ARBA00022500"/>
    </source>
</evidence>
<keyword evidence="11" id="KW-1185">Reference proteome</keyword>
<dbReference type="GO" id="GO:0071973">
    <property type="term" value="P:bacterial-type flagellum-dependent cell motility"/>
    <property type="evidence" value="ECO:0007669"/>
    <property type="project" value="InterPro"/>
</dbReference>
<dbReference type="PANTHER" id="PTHR43484:SF1">
    <property type="entry name" value="FLAGELLAR MOTOR SWITCH PROTEIN FLIN"/>
    <property type="match status" value="1"/>
</dbReference>
<evidence type="ECO:0000313" key="11">
    <source>
        <dbReference type="Proteomes" id="UP000266693"/>
    </source>
</evidence>
<keyword evidence="7" id="KW-0472">Membrane</keyword>
<organism evidence="10 11">
    <name type="scientific">Sphingomonas gilva</name>
    <dbReference type="NCBI Taxonomy" id="2305907"/>
    <lineage>
        <taxon>Bacteria</taxon>
        <taxon>Pseudomonadati</taxon>
        <taxon>Pseudomonadota</taxon>
        <taxon>Alphaproteobacteria</taxon>
        <taxon>Sphingomonadales</taxon>
        <taxon>Sphingomonadaceae</taxon>
        <taxon>Sphingomonas</taxon>
    </lineage>
</organism>
<dbReference type="AlphaFoldDB" id="A0A396RQR3"/>
<keyword evidence="5" id="KW-0145">Chemotaxis</keyword>
<accession>A0A396RQR3</accession>
<feature type="region of interest" description="Disordered" evidence="8">
    <location>
        <begin position="1"/>
        <end position="20"/>
    </location>
</feature>
<dbReference type="GO" id="GO:0009425">
    <property type="term" value="C:bacterial-type flagellum basal body"/>
    <property type="evidence" value="ECO:0007669"/>
    <property type="project" value="InterPro"/>
</dbReference>
<evidence type="ECO:0000256" key="2">
    <source>
        <dbReference type="ARBA" id="ARBA00009226"/>
    </source>
</evidence>
<dbReference type="InterPro" id="IPR051469">
    <property type="entry name" value="FliN/MopA/SpaO"/>
</dbReference>